<sequence length="173" mass="19620">MDLQGSPMMDDGEGDYNFAEILPGFQLNAKATSYSLGFHPMFSPKHGRRGHPLAASTLYRALANSGDQIHVFTAPSDRNQHETTRDGNLYVHFAANDHGSVNFSLAYEMFHHENEFRLLAYGECPLLYWLAKMLPNLAVTWHGIWYEIMHPKIFQELIADPKGQFPGPMTDLH</sequence>
<protein>
    <recommendedName>
        <fullName evidence="3">Glycosyltransferase</fullName>
    </recommendedName>
</protein>
<keyword evidence="2" id="KW-1185">Reference proteome</keyword>
<evidence type="ECO:0008006" key="3">
    <source>
        <dbReference type="Google" id="ProtNLM"/>
    </source>
</evidence>
<dbReference type="PANTHER" id="PTHR46686:SF2">
    <property type="entry name" value="GLYCOSYLTRANSFERASE"/>
    <property type="match status" value="1"/>
</dbReference>
<dbReference type="PANTHER" id="PTHR46686">
    <property type="entry name" value="GLYCOSYLTRANSFERASE"/>
    <property type="match status" value="1"/>
</dbReference>
<comment type="caution">
    <text evidence="1">The sequence shown here is derived from an EMBL/GenBank/DDBJ whole genome shotgun (WGS) entry which is preliminary data.</text>
</comment>
<dbReference type="EMBL" id="WHWC01000003">
    <property type="protein sequence ID" value="KAG8386387.1"/>
    <property type="molecule type" value="Genomic_DNA"/>
</dbReference>
<proteinExistence type="predicted"/>
<evidence type="ECO:0000313" key="2">
    <source>
        <dbReference type="Proteomes" id="UP000826271"/>
    </source>
</evidence>
<evidence type="ECO:0000313" key="1">
    <source>
        <dbReference type="EMBL" id="KAG8386387.1"/>
    </source>
</evidence>
<accession>A0AAV6Y248</accession>
<reference evidence="1" key="1">
    <citation type="submission" date="2019-10" db="EMBL/GenBank/DDBJ databases">
        <authorList>
            <person name="Zhang R."/>
            <person name="Pan Y."/>
            <person name="Wang J."/>
            <person name="Ma R."/>
            <person name="Yu S."/>
        </authorList>
    </citation>
    <scope>NUCLEOTIDE SEQUENCE</scope>
    <source>
        <strain evidence="1">LA-IB0</strain>
        <tissue evidence="1">Leaf</tissue>
    </source>
</reference>
<dbReference type="Proteomes" id="UP000826271">
    <property type="component" value="Unassembled WGS sequence"/>
</dbReference>
<name>A0AAV6Y248_9LAMI</name>
<gene>
    <name evidence="1" type="ORF">BUALT_Bualt03G0143600</name>
</gene>
<dbReference type="AlphaFoldDB" id="A0AAV6Y248"/>
<organism evidence="1 2">
    <name type="scientific">Buddleja alternifolia</name>
    <dbReference type="NCBI Taxonomy" id="168488"/>
    <lineage>
        <taxon>Eukaryota</taxon>
        <taxon>Viridiplantae</taxon>
        <taxon>Streptophyta</taxon>
        <taxon>Embryophyta</taxon>
        <taxon>Tracheophyta</taxon>
        <taxon>Spermatophyta</taxon>
        <taxon>Magnoliopsida</taxon>
        <taxon>eudicotyledons</taxon>
        <taxon>Gunneridae</taxon>
        <taxon>Pentapetalae</taxon>
        <taxon>asterids</taxon>
        <taxon>lamiids</taxon>
        <taxon>Lamiales</taxon>
        <taxon>Scrophulariaceae</taxon>
        <taxon>Buddlejeae</taxon>
        <taxon>Buddleja</taxon>
    </lineage>
</organism>